<dbReference type="PANTHER" id="PTHR10878:SF24">
    <property type="entry name" value="SEGMENT POLARITY PROTEIN DISHEVELLED HOMOLOG MIG-5"/>
    <property type="match status" value="1"/>
</dbReference>
<dbReference type="Proteomes" id="UP000004810">
    <property type="component" value="Unassembled WGS sequence"/>
</dbReference>
<reference evidence="8" key="1">
    <citation type="submission" date="2012-08" db="EMBL/GenBank/DDBJ databases">
        <title>The Genome Sequence of Wuchereria bancrofti.</title>
        <authorList>
            <person name="Nutman T.B."/>
            <person name="Fink D.L."/>
            <person name="Russ C."/>
            <person name="Young S."/>
            <person name="Zeng Q."/>
            <person name="Koehrsen M."/>
            <person name="Alvarado L."/>
            <person name="Berlin A."/>
            <person name="Chapman S.B."/>
            <person name="Chen Z."/>
            <person name="Freedman E."/>
            <person name="Gellesch M."/>
            <person name="Goldberg J."/>
            <person name="Griggs A."/>
            <person name="Gujja S."/>
            <person name="Heilman E.R."/>
            <person name="Heiman D."/>
            <person name="Hepburn T."/>
            <person name="Howarth C."/>
            <person name="Jen D."/>
            <person name="Larson L."/>
            <person name="Lewis B."/>
            <person name="Mehta T."/>
            <person name="Park D."/>
            <person name="Pearson M."/>
            <person name="Roberts A."/>
            <person name="Saif S."/>
            <person name="Shea T."/>
            <person name="Shenoy N."/>
            <person name="Sisk P."/>
            <person name="Stolte C."/>
            <person name="Sykes S."/>
            <person name="Walk T."/>
            <person name="White J."/>
            <person name="Yandava C."/>
            <person name="Haas B."/>
            <person name="Henn M.R."/>
            <person name="Nusbaum C."/>
            <person name="Birren B."/>
        </authorList>
    </citation>
    <scope>NUCLEOTIDE SEQUENCE [LARGE SCALE GENOMIC DNA]</scope>
    <source>
        <strain evidence="8">NA</strain>
    </source>
</reference>
<organism evidence="7 8">
    <name type="scientific">Wuchereria bancrofti</name>
    <dbReference type="NCBI Taxonomy" id="6293"/>
    <lineage>
        <taxon>Eukaryota</taxon>
        <taxon>Metazoa</taxon>
        <taxon>Ecdysozoa</taxon>
        <taxon>Nematoda</taxon>
        <taxon>Chromadorea</taxon>
        <taxon>Rhabditida</taxon>
        <taxon>Spirurina</taxon>
        <taxon>Spiruromorpha</taxon>
        <taxon>Filarioidea</taxon>
        <taxon>Onchocercidae</taxon>
        <taxon>Wuchereria</taxon>
    </lineage>
</organism>
<comment type="subcellular location">
    <subcellularLocation>
        <location evidence="1">Cytoplasm</location>
    </subcellularLocation>
</comment>
<protein>
    <recommendedName>
        <fullName evidence="6">DIX domain-containing protein</fullName>
    </recommendedName>
</protein>
<keyword evidence="3" id="KW-0963">Cytoplasm</keyword>
<evidence type="ECO:0000313" key="7">
    <source>
        <dbReference type="EMBL" id="EJW79836.1"/>
    </source>
</evidence>
<dbReference type="Pfam" id="PF00778">
    <property type="entry name" value="DIX"/>
    <property type="match status" value="1"/>
</dbReference>
<dbReference type="Gene3D" id="2.40.240.130">
    <property type="match status" value="1"/>
</dbReference>
<keyword evidence="4 5" id="KW-0879">Wnt signaling pathway</keyword>
<sequence length="161" mass="18025">MREEATTTSTKVYYYLDDSTPYLSVVPVADDAITLGDFKKVFSKKGYKYFCKQLDEAVGCEVKVEIRDDSTKLVKSANGLIELVLLSSFDNVYCSGTLPRVSNKTNKGQLTGAKLKDFNLRKRRSLHDLASENRDLLRIHRNKSDENSITASSLSTVISSK</sequence>
<accession>J9EBN7</accession>
<dbReference type="PROSITE" id="PS50841">
    <property type="entry name" value="DIX"/>
    <property type="match status" value="1"/>
</dbReference>
<dbReference type="SMART" id="SM00021">
    <property type="entry name" value="DAX"/>
    <property type="match status" value="1"/>
</dbReference>
<proteinExistence type="predicted"/>
<evidence type="ECO:0000259" key="6">
    <source>
        <dbReference type="PROSITE" id="PS50841"/>
    </source>
</evidence>
<dbReference type="InterPro" id="IPR015506">
    <property type="entry name" value="Dsh/Dvl-rel"/>
</dbReference>
<dbReference type="EMBL" id="ADBV01005065">
    <property type="protein sequence ID" value="EJW79836.1"/>
    <property type="molecule type" value="Genomic_DNA"/>
</dbReference>
<dbReference type="GO" id="GO:0005109">
    <property type="term" value="F:frizzled binding"/>
    <property type="evidence" value="ECO:0007669"/>
    <property type="project" value="TreeGrafter"/>
</dbReference>
<evidence type="ECO:0000256" key="4">
    <source>
        <dbReference type="ARBA" id="ARBA00022687"/>
    </source>
</evidence>
<evidence type="ECO:0000256" key="1">
    <source>
        <dbReference type="ARBA" id="ARBA00004496"/>
    </source>
</evidence>
<dbReference type="AlphaFoldDB" id="J9EBN7"/>
<dbReference type="GO" id="GO:0005829">
    <property type="term" value="C:cytosol"/>
    <property type="evidence" value="ECO:0007669"/>
    <property type="project" value="TreeGrafter"/>
</dbReference>
<dbReference type="InterPro" id="IPR029071">
    <property type="entry name" value="Ubiquitin-like_domsf"/>
</dbReference>
<keyword evidence="2" id="KW-0217">Developmental protein</keyword>
<dbReference type="InterPro" id="IPR038207">
    <property type="entry name" value="DIX_dom_sf"/>
</dbReference>
<evidence type="ECO:0000256" key="5">
    <source>
        <dbReference type="PROSITE-ProRule" id="PRU00069"/>
    </source>
</evidence>
<evidence type="ECO:0000313" key="8">
    <source>
        <dbReference type="Proteomes" id="UP000004810"/>
    </source>
</evidence>
<evidence type="ECO:0000256" key="3">
    <source>
        <dbReference type="ARBA" id="ARBA00022490"/>
    </source>
</evidence>
<feature type="domain" description="DIX" evidence="6">
    <location>
        <begin position="6"/>
        <end position="88"/>
    </location>
</feature>
<name>J9EBN7_WUCBA</name>
<dbReference type="PANTHER" id="PTHR10878">
    <property type="entry name" value="SEGMENT POLARITY PROTEIN DISHEVELLED"/>
    <property type="match status" value="1"/>
</dbReference>
<dbReference type="GO" id="GO:0060070">
    <property type="term" value="P:canonical Wnt signaling pathway"/>
    <property type="evidence" value="ECO:0007669"/>
    <property type="project" value="TreeGrafter"/>
</dbReference>
<evidence type="ECO:0000256" key="2">
    <source>
        <dbReference type="ARBA" id="ARBA00022473"/>
    </source>
</evidence>
<gene>
    <name evidence="7" type="ORF">WUBG_09256</name>
</gene>
<comment type="caution">
    <text evidence="7">The sequence shown here is derived from an EMBL/GenBank/DDBJ whole genome shotgun (WGS) entry which is preliminary data.</text>
</comment>
<dbReference type="SUPFAM" id="SSF54236">
    <property type="entry name" value="Ubiquitin-like"/>
    <property type="match status" value="1"/>
</dbReference>
<dbReference type="InterPro" id="IPR001158">
    <property type="entry name" value="DIX"/>
</dbReference>